<dbReference type="GO" id="GO:0009813">
    <property type="term" value="P:flavonoid biosynthetic process"/>
    <property type="evidence" value="ECO:0007669"/>
    <property type="project" value="UniProtKB-KW"/>
</dbReference>
<evidence type="ECO:0000256" key="2">
    <source>
        <dbReference type="ARBA" id="ARBA00022676"/>
    </source>
</evidence>
<dbReference type="OMA" id="VPLICCP"/>
<dbReference type="OrthoDB" id="5835829at2759"/>
<dbReference type="Proteomes" id="UP000241394">
    <property type="component" value="Chromosome LG21"/>
</dbReference>
<dbReference type="PANTHER" id="PTHR11926">
    <property type="entry name" value="GLUCOSYL/GLUCURONOSYL TRANSFERASES"/>
    <property type="match status" value="1"/>
</dbReference>
<dbReference type="SUPFAM" id="SSF53756">
    <property type="entry name" value="UDP-Glycosyltransferase/glycogen phosphorylase"/>
    <property type="match status" value="1"/>
</dbReference>
<organism evidence="8 9">
    <name type="scientific">Actinidia chinensis var. chinensis</name>
    <name type="common">Chinese soft-hair kiwi</name>
    <dbReference type="NCBI Taxonomy" id="1590841"/>
    <lineage>
        <taxon>Eukaryota</taxon>
        <taxon>Viridiplantae</taxon>
        <taxon>Streptophyta</taxon>
        <taxon>Embryophyta</taxon>
        <taxon>Tracheophyta</taxon>
        <taxon>Spermatophyta</taxon>
        <taxon>Magnoliopsida</taxon>
        <taxon>eudicotyledons</taxon>
        <taxon>Gunneridae</taxon>
        <taxon>Pentapetalae</taxon>
        <taxon>asterids</taxon>
        <taxon>Ericales</taxon>
        <taxon>Actinidiaceae</taxon>
        <taxon>Actinidia</taxon>
    </lineage>
</organism>
<dbReference type="InParanoid" id="A0A2R6Q175"/>
<sequence>MAVADDGNKPHAVLIPFPAQSHMKALMKVAKLLHQRGFYITFVNTEFNQNRLIKARSGSSESPHDFLSSLPNFQFRTIPDGLPPSHPDATQDVGLLCGSIRRNFLAQFRKLVSQLNELDTNPRVTCILSDVVMPFTITAAAELGIPVALFCPFAACGFMGFHQYRALLDKGITPLKDTSYLTNGYLDTVIDWVPGMKHIRLKDLPTFFQVTDPNDEIFNLAMESAESSRKGATAFCIQTFDALEPHVLGAFSSMYPNVYTIGPLQLLLNNQSTEEDQLKSLSYNLWKEEPECLQWLDSKEPGSVVYVNFGSVTVMSMHQLVEFAWGLANSNHYFLWIIRPDLVTGESAVLPLEFSAETKKRGFIAGWCPQEEVLNHPSVGGFLTHSGWNSTIESLSAGVPLMCWPFFGDQQTNCRFICTEWGVGMEIDNDVKRDEIDKLVRELMEGDKGKKWKNKAMEWKRLAEKAAAPGGSSSFNLDKLVTLLLSNKY</sequence>
<dbReference type="GO" id="GO:0080044">
    <property type="term" value="F:quercetin 7-O-glucosyltransferase activity"/>
    <property type="evidence" value="ECO:0007669"/>
    <property type="project" value="TreeGrafter"/>
</dbReference>
<evidence type="ECO:0000256" key="5">
    <source>
        <dbReference type="RuleBase" id="RU003718"/>
    </source>
</evidence>
<keyword evidence="4" id="KW-0284">Flavonoid biosynthesis</keyword>
<dbReference type="InterPro" id="IPR035595">
    <property type="entry name" value="UDP_glycos_trans_CS"/>
</dbReference>
<dbReference type="AlphaFoldDB" id="A0A2R6Q175"/>
<reference evidence="8 9" key="1">
    <citation type="submission" date="2017-07" db="EMBL/GenBank/DDBJ databases">
        <title>An improved, manually edited Actinidia chinensis var. chinensis (kiwifruit) genome highlights the challenges associated with draft genomes and gene prediction in plants.</title>
        <authorList>
            <person name="Pilkington S."/>
            <person name="Crowhurst R."/>
            <person name="Hilario E."/>
            <person name="Nardozza S."/>
            <person name="Fraser L."/>
            <person name="Peng Y."/>
            <person name="Gunaseelan K."/>
            <person name="Simpson R."/>
            <person name="Tahir J."/>
            <person name="Deroles S."/>
            <person name="Templeton K."/>
            <person name="Luo Z."/>
            <person name="Davy M."/>
            <person name="Cheng C."/>
            <person name="Mcneilage M."/>
            <person name="Scaglione D."/>
            <person name="Liu Y."/>
            <person name="Zhang Q."/>
            <person name="Datson P."/>
            <person name="De Silva N."/>
            <person name="Gardiner S."/>
            <person name="Bassett H."/>
            <person name="Chagne D."/>
            <person name="Mccallum J."/>
            <person name="Dzierzon H."/>
            <person name="Deng C."/>
            <person name="Wang Y.-Y."/>
            <person name="Barron N."/>
            <person name="Manako K."/>
            <person name="Bowen J."/>
            <person name="Foster T."/>
            <person name="Erridge Z."/>
            <person name="Tiffin H."/>
            <person name="Waite C."/>
            <person name="Davies K."/>
            <person name="Grierson E."/>
            <person name="Laing W."/>
            <person name="Kirk R."/>
            <person name="Chen X."/>
            <person name="Wood M."/>
            <person name="Montefiori M."/>
            <person name="Brummell D."/>
            <person name="Schwinn K."/>
            <person name="Catanach A."/>
            <person name="Fullerton C."/>
            <person name="Li D."/>
            <person name="Meiyalaghan S."/>
            <person name="Nieuwenhuizen N."/>
            <person name="Read N."/>
            <person name="Prakash R."/>
            <person name="Hunter D."/>
            <person name="Zhang H."/>
            <person name="Mckenzie M."/>
            <person name="Knabel M."/>
            <person name="Harris A."/>
            <person name="Allan A."/>
            <person name="Chen A."/>
            <person name="Janssen B."/>
            <person name="Plunkett B."/>
            <person name="Dwamena C."/>
            <person name="Voogd C."/>
            <person name="Leif D."/>
            <person name="Lafferty D."/>
            <person name="Souleyre E."/>
            <person name="Varkonyi-Gasic E."/>
            <person name="Gambi F."/>
            <person name="Hanley J."/>
            <person name="Yao J.-L."/>
            <person name="Cheung J."/>
            <person name="David K."/>
            <person name="Warren B."/>
            <person name="Marsh K."/>
            <person name="Snowden K."/>
            <person name="Lin-Wang K."/>
            <person name="Brian L."/>
            <person name="Martinez-Sanchez M."/>
            <person name="Wang M."/>
            <person name="Ileperuma N."/>
            <person name="Macnee N."/>
            <person name="Campin R."/>
            <person name="Mcatee P."/>
            <person name="Drummond R."/>
            <person name="Espley R."/>
            <person name="Ireland H."/>
            <person name="Wu R."/>
            <person name="Atkinson R."/>
            <person name="Karunairetnam S."/>
            <person name="Bulley S."/>
            <person name="Chunkath S."/>
            <person name="Hanley Z."/>
            <person name="Storey R."/>
            <person name="Thrimawithana A."/>
            <person name="Thomson S."/>
            <person name="David C."/>
            <person name="Testolin R."/>
        </authorList>
    </citation>
    <scope>NUCLEOTIDE SEQUENCE [LARGE SCALE GENOMIC DNA]</scope>
    <source>
        <strain evidence="9">cv. Red5</strain>
        <tissue evidence="8">Young leaf</tissue>
    </source>
</reference>
<keyword evidence="2 5" id="KW-0328">Glycosyltransferase</keyword>
<evidence type="ECO:0000256" key="6">
    <source>
        <dbReference type="RuleBase" id="RU362057"/>
    </source>
</evidence>
<dbReference type="EMBL" id="NKQK01000021">
    <property type="protein sequence ID" value="PSS00150.1"/>
    <property type="molecule type" value="Genomic_DNA"/>
</dbReference>
<comment type="caution">
    <text evidence="8">The sequence shown here is derived from an EMBL/GenBank/DDBJ whole genome shotgun (WGS) entry which is preliminary data.</text>
</comment>
<evidence type="ECO:0000313" key="8">
    <source>
        <dbReference type="EMBL" id="PSS00150.1"/>
    </source>
</evidence>
<gene>
    <name evidence="8" type="ORF">CEY00_Acc24129</name>
</gene>
<reference evidence="9" key="2">
    <citation type="journal article" date="2018" name="BMC Genomics">
        <title>A manually annotated Actinidia chinensis var. chinensis (kiwifruit) genome highlights the challenges associated with draft genomes and gene prediction in plants.</title>
        <authorList>
            <person name="Pilkington S.M."/>
            <person name="Crowhurst R."/>
            <person name="Hilario E."/>
            <person name="Nardozza S."/>
            <person name="Fraser L."/>
            <person name="Peng Y."/>
            <person name="Gunaseelan K."/>
            <person name="Simpson R."/>
            <person name="Tahir J."/>
            <person name="Deroles S.C."/>
            <person name="Templeton K."/>
            <person name="Luo Z."/>
            <person name="Davy M."/>
            <person name="Cheng C."/>
            <person name="McNeilage M."/>
            <person name="Scaglione D."/>
            <person name="Liu Y."/>
            <person name="Zhang Q."/>
            <person name="Datson P."/>
            <person name="De Silva N."/>
            <person name="Gardiner S.E."/>
            <person name="Bassett H."/>
            <person name="Chagne D."/>
            <person name="McCallum J."/>
            <person name="Dzierzon H."/>
            <person name="Deng C."/>
            <person name="Wang Y.Y."/>
            <person name="Barron L."/>
            <person name="Manako K."/>
            <person name="Bowen J."/>
            <person name="Foster T.M."/>
            <person name="Erridge Z.A."/>
            <person name="Tiffin H."/>
            <person name="Waite C.N."/>
            <person name="Davies K.M."/>
            <person name="Grierson E.P."/>
            <person name="Laing W.A."/>
            <person name="Kirk R."/>
            <person name="Chen X."/>
            <person name="Wood M."/>
            <person name="Montefiori M."/>
            <person name="Brummell D.A."/>
            <person name="Schwinn K.E."/>
            <person name="Catanach A."/>
            <person name="Fullerton C."/>
            <person name="Li D."/>
            <person name="Meiyalaghan S."/>
            <person name="Nieuwenhuizen N."/>
            <person name="Read N."/>
            <person name="Prakash R."/>
            <person name="Hunter D."/>
            <person name="Zhang H."/>
            <person name="McKenzie M."/>
            <person name="Knabel M."/>
            <person name="Harris A."/>
            <person name="Allan A.C."/>
            <person name="Gleave A."/>
            <person name="Chen A."/>
            <person name="Janssen B.J."/>
            <person name="Plunkett B."/>
            <person name="Ampomah-Dwamena C."/>
            <person name="Voogd C."/>
            <person name="Leif D."/>
            <person name="Lafferty D."/>
            <person name="Souleyre E.J.F."/>
            <person name="Varkonyi-Gasic E."/>
            <person name="Gambi F."/>
            <person name="Hanley J."/>
            <person name="Yao J.L."/>
            <person name="Cheung J."/>
            <person name="David K.M."/>
            <person name="Warren B."/>
            <person name="Marsh K."/>
            <person name="Snowden K.C."/>
            <person name="Lin-Wang K."/>
            <person name="Brian L."/>
            <person name="Martinez-Sanchez M."/>
            <person name="Wang M."/>
            <person name="Ileperuma N."/>
            <person name="Macnee N."/>
            <person name="Campin R."/>
            <person name="McAtee P."/>
            <person name="Drummond R.S.M."/>
            <person name="Espley R.V."/>
            <person name="Ireland H.S."/>
            <person name="Wu R."/>
            <person name="Atkinson R.G."/>
            <person name="Karunairetnam S."/>
            <person name="Bulley S."/>
            <person name="Chunkath S."/>
            <person name="Hanley Z."/>
            <person name="Storey R."/>
            <person name="Thrimawithana A.H."/>
            <person name="Thomson S."/>
            <person name="David C."/>
            <person name="Testolin R."/>
            <person name="Huang H."/>
            <person name="Hellens R.P."/>
            <person name="Schaffer R.J."/>
        </authorList>
    </citation>
    <scope>NUCLEOTIDE SEQUENCE [LARGE SCALE GENOMIC DNA]</scope>
    <source>
        <strain evidence="9">cv. Red5</strain>
    </source>
</reference>
<dbReference type="FunFam" id="3.40.50.2000:FF:000027">
    <property type="entry name" value="Glycosyltransferase"/>
    <property type="match status" value="1"/>
</dbReference>
<dbReference type="Gene3D" id="3.40.50.2000">
    <property type="entry name" value="Glycogen Phosphorylase B"/>
    <property type="match status" value="2"/>
</dbReference>
<dbReference type="GO" id="GO:0080043">
    <property type="term" value="F:quercetin 3-O-glucosyltransferase activity"/>
    <property type="evidence" value="ECO:0007669"/>
    <property type="project" value="TreeGrafter"/>
</dbReference>
<feature type="domain" description="Glycosyltransferase N-terminal" evidence="7">
    <location>
        <begin position="13"/>
        <end position="143"/>
    </location>
</feature>
<dbReference type="Pfam" id="PF00201">
    <property type="entry name" value="UDPGT"/>
    <property type="match status" value="1"/>
</dbReference>
<comment type="similarity">
    <text evidence="1 5">Belongs to the UDP-glycosyltransferase family.</text>
</comment>
<dbReference type="Pfam" id="PF26168">
    <property type="entry name" value="Glyco_transf_N"/>
    <property type="match status" value="1"/>
</dbReference>
<dbReference type="InterPro" id="IPR002213">
    <property type="entry name" value="UDP_glucos_trans"/>
</dbReference>
<evidence type="ECO:0000256" key="1">
    <source>
        <dbReference type="ARBA" id="ARBA00009995"/>
    </source>
</evidence>
<accession>A0A2R6Q175</accession>
<dbReference type="FunFam" id="3.40.50.2000:FF:000065">
    <property type="entry name" value="Glycosyltransferase"/>
    <property type="match status" value="1"/>
</dbReference>
<name>A0A2R6Q175_ACTCC</name>
<dbReference type="CDD" id="cd03784">
    <property type="entry name" value="GT1_Gtf-like"/>
    <property type="match status" value="1"/>
</dbReference>
<dbReference type="Gramene" id="PSS00150">
    <property type="protein sequence ID" value="PSS00150"/>
    <property type="gene ID" value="CEY00_Acc24129"/>
</dbReference>
<evidence type="ECO:0000256" key="4">
    <source>
        <dbReference type="ARBA" id="ARBA00023241"/>
    </source>
</evidence>
<protein>
    <recommendedName>
        <fullName evidence="6">Glycosyltransferase</fullName>
        <ecNumber evidence="6">2.4.1.-</ecNumber>
    </recommendedName>
</protein>
<dbReference type="InterPro" id="IPR058980">
    <property type="entry name" value="Glyco_transf_N"/>
</dbReference>
<keyword evidence="9" id="KW-1185">Reference proteome</keyword>
<proteinExistence type="inferred from homology"/>
<keyword evidence="3 5" id="KW-0808">Transferase</keyword>
<evidence type="ECO:0000313" key="9">
    <source>
        <dbReference type="Proteomes" id="UP000241394"/>
    </source>
</evidence>
<evidence type="ECO:0000256" key="3">
    <source>
        <dbReference type="ARBA" id="ARBA00022679"/>
    </source>
</evidence>
<dbReference type="PROSITE" id="PS00375">
    <property type="entry name" value="UDPGT"/>
    <property type="match status" value="1"/>
</dbReference>
<evidence type="ECO:0000259" key="7">
    <source>
        <dbReference type="Pfam" id="PF26168"/>
    </source>
</evidence>
<dbReference type="EC" id="2.4.1.-" evidence="6"/>
<dbReference type="PANTHER" id="PTHR11926:SF774">
    <property type="entry name" value="UDP-GLYCOSYLTRANSFERASE 85A1-RELATED"/>
    <property type="match status" value="1"/>
</dbReference>